<keyword evidence="3" id="KW-1185">Reference proteome</keyword>
<gene>
    <name evidence="2" type="ORF">V6590_01600</name>
</gene>
<name>A0ABU8BQ45_9RHOB</name>
<sequence length="137" mass="15186">MALYSGTCKDAVLRLAYMPNTRGGWIDTEHGLMFRRAESERVTNKRQPPARLPDRLLAHAPRAALGDHVPNPFGPGARLAPASPGQGNPCPPVAGRWQLLVTREQLPVIAQGIYRRFRKAADYPVQRFPRDGAQQLP</sequence>
<organism evidence="2 3">
    <name type="scientific">Gemmobacter denitrificans</name>
    <dbReference type="NCBI Taxonomy" id="3123040"/>
    <lineage>
        <taxon>Bacteria</taxon>
        <taxon>Pseudomonadati</taxon>
        <taxon>Pseudomonadota</taxon>
        <taxon>Alphaproteobacteria</taxon>
        <taxon>Rhodobacterales</taxon>
        <taxon>Paracoccaceae</taxon>
        <taxon>Gemmobacter</taxon>
    </lineage>
</organism>
<dbReference type="Proteomes" id="UP001431963">
    <property type="component" value="Unassembled WGS sequence"/>
</dbReference>
<evidence type="ECO:0000256" key="1">
    <source>
        <dbReference type="SAM" id="MobiDB-lite"/>
    </source>
</evidence>
<comment type="caution">
    <text evidence="2">The sequence shown here is derived from an EMBL/GenBank/DDBJ whole genome shotgun (WGS) entry which is preliminary data.</text>
</comment>
<evidence type="ECO:0000313" key="2">
    <source>
        <dbReference type="EMBL" id="MEH7826834.1"/>
    </source>
</evidence>
<protein>
    <submittedName>
        <fullName evidence="2">Uncharacterized protein</fullName>
    </submittedName>
</protein>
<proteinExistence type="predicted"/>
<accession>A0ABU8BQ45</accession>
<evidence type="ECO:0000313" key="3">
    <source>
        <dbReference type="Proteomes" id="UP001431963"/>
    </source>
</evidence>
<dbReference type="EMBL" id="JBALHR010000001">
    <property type="protein sequence ID" value="MEH7826834.1"/>
    <property type="molecule type" value="Genomic_DNA"/>
</dbReference>
<reference evidence="2" key="1">
    <citation type="submission" date="2024-02" db="EMBL/GenBank/DDBJ databases">
        <title>Genome sequences of strain Gemmobacter sp. JM10B15.</title>
        <authorList>
            <person name="Zhang M."/>
        </authorList>
    </citation>
    <scope>NUCLEOTIDE SEQUENCE</scope>
    <source>
        <strain evidence="2">JM10B15</strain>
    </source>
</reference>
<dbReference type="RefSeq" id="WP_335418528.1">
    <property type="nucleotide sequence ID" value="NZ_JBALHR010000001.1"/>
</dbReference>
<feature type="region of interest" description="Disordered" evidence="1">
    <location>
        <begin position="65"/>
        <end position="90"/>
    </location>
</feature>